<name>A0A6J5LZA1_9CAUD</name>
<sequence length="273" mass="31304">MTTHYGQEALSVLTSNAPDFETLDEGDQAKYNHADCPNGMDNRERLYVKNVDGAFMWHCHNCGDSGYYRPKETVRSMKAKTSIVVSRKTFADYGRLTKELDYDKFKVEGQLWLGQYGFNETLVKHCRIAETDEGIVLPIFSNVFIQGYQVRRYNKAPKYLTYSKQRFSFLDCITDMRTKPLIVVEDLLSSYKLRAAGFPTLCLLGTKLDSEAQKVLHMFRTKRVVLWLDDDTAGHSAAKKLFVDMSPIVPNISAIFNHQPKELSLEILKDMEL</sequence>
<dbReference type="Pfam" id="PF13662">
    <property type="entry name" value="Toprim_4"/>
    <property type="match status" value="1"/>
</dbReference>
<feature type="domain" description="Toprim" evidence="1">
    <location>
        <begin position="179"/>
        <end position="260"/>
    </location>
</feature>
<protein>
    <submittedName>
        <fullName evidence="2">Putative DnaG-like primase</fullName>
    </submittedName>
</protein>
<dbReference type="SUPFAM" id="SSF56731">
    <property type="entry name" value="DNA primase core"/>
    <property type="match status" value="1"/>
</dbReference>
<dbReference type="PROSITE" id="PS50880">
    <property type="entry name" value="TOPRIM"/>
    <property type="match status" value="1"/>
</dbReference>
<evidence type="ECO:0000313" key="2">
    <source>
        <dbReference type="EMBL" id="CAB4139381.1"/>
    </source>
</evidence>
<reference evidence="2" key="1">
    <citation type="submission" date="2020-04" db="EMBL/GenBank/DDBJ databases">
        <authorList>
            <person name="Chiriac C."/>
            <person name="Salcher M."/>
            <person name="Ghai R."/>
            <person name="Kavagutti S V."/>
        </authorList>
    </citation>
    <scope>NUCLEOTIDE SEQUENCE</scope>
</reference>
<dbReference type="EMBL" id="LR796354">
    <property type="protein sequence ID" value="CAB4139381.1"/>
    <property type="molecule type" value="Genomic_DNA"/>
</dbReference>
<gene>
    <name evidence="2" type="ORF">UFOVP337_38</name>
</gene>
<dbReference type="CDD" id="cd01029">
    <property type="entry name" value="TOPRIM_primases"/>
    <property type="match status" value="1"/>
</dbReference>
<organism evidence="2">
    <name type="scientific">uncultured Caudovirales phage</name>
    <dbReference type="NCBI Taxonomy" id="2100421"/>
    <lineage>
        <taxon>Viruses</taxon>
        <taxon>Duplodnaviria</taxon>
        <taxon>Heunggongvirae</taxon>
        <taxon>Uroviricota</taxon>
        <taxon>Caudoviricetes</taxon>
        <taxon>Peduoviridae</taxon>
        <taxon>Maltschvirus</taxon>
        <taxon>Maltschvirus maltsch</taxon>
    </lineage>
</organism>
<dbReference type="InterPro" id="IPR006171">
    <property type="entry name" value="TOPRIM_dom"/>
</dbReference>
<dbReference type="Gene3D" id="3.40.1360.10">
    <property type="match status" value="1"/>
</dbReference>
<proteinExistence type="predicted"/>
<evidence type="ECO:0000259" key="1">
    <source>
        <dbReference type="PROSITE" id="PS50880"/>
    </source>
</evidence>
<accession>A0A6J5LZA1</accession>
<dbReference type="InterPro" id="IPR034154">
    <property type="entry name" value="TOPRIM_DnaG/twinkle"/>
</dbReference>